<reference evidence="1 2" key="2">
    <citation type="journal article" date="2022" name="Mol. Ecol. Resour.">
        <title>The genomes of chicory, endive, great burdock and yacon provide insights into Asteraceae paleo-polyploidization history and plant inulin production.</title>
        <authorList>
            <person name="Fan W."/>
            <person name="Wang S."/>
            <person name="Wang H."/>
            <person name="Wang A."/>
            <person name="Jiang F."/>
            <person name="Liu H."/>
            <person name="Zhao H."/>
            <person name="Xu D."/>
            <person name="Zhang Y."/>
        </authorList>
    </citation>
    <scope>NUCLEOTIDE SEQUENCE [LARGE SCALE GENOMIC DNA]</scope>
    <source>
        <strain evidence="2">cv. Niubang</strain>
    </source>
</reference>
<proteinExistence type="predicted"/>
<dbReference type="EMBL" id="CM042053">
    <property type="protein sequence ID" value="KAI3714905.1"/>
    <property type="molecule type" value="Genomic_DNA"/>
</dbReference>
<accession>A0ACB9AY84</accession>
<evidence type="ECO:0000313" key="2">
    <source>
        <dbReference type="Proteomes" id="UP001055879"/>
    </source>
</evidence>
<name>A0ACB9AY84_ARCLA</name>
<evidence type="ECO:0000313" key="1">
    <source>
        <dbReference type="EMBL" id="KAI3714905.1"/>
    </source>
</evidence>
<reference evidence="2" key="1">
    <citation type="journal article" date="2022" name="Mol. Ecol. Resour.">
        <title>The genomes of chicory, endive, great burdock and yacon provide insights into Asteraceae palaeo-polyploidization history and plant inulin production.</title>
        <authorList>
            <person name="Fan W."/>
            <person name="Wang S."/>
            <person name="Wang H."/>
            <person name="Wang A."/>
            <person name="Jiang F."/>
            <person name="Liu H."/>
            <person name="Zhao H."/>
            <person name="Xu D."/>
            <person name="Zhang Y."/>
        </authorList>
    </citation>
    <scope>NUCLEOTIDE SEQUENCE [LARGE SCALE GENOMIC DNA]</scope>
    <source>
        <strain evidence="2">cv. Niubang</strain>
    </source>
</reference>
<comment type="caution">
    <text evidence="1">The sequence shown here is derived from an EMBL/GenBank/DDBJ whole genome shotgun (WGS) entry which is preliminary data.</text>
</comment>
<organism evidence="1 2">
    <name type="scientific">Arctium lappa</name>
    <name type="common">Greater burdock</name>
    <name type="synonym">Lappa major</name>
    <dbReference type="NCBI Taxonomy" id="4217"/>
    <lineage>
        <taxon>Eukaryota</taxon>
        <taxon>Viridiplantae</taxon>
        <taxon>Streptophyta</taxon>
        <taxon>Embryophyta</taxon>
        <taxon>Tracheophyta</taxon>
        <taxon>Spermatophyta</taxon>
        <taxon>Magnoliopsida</taxon>
        <taxon>eudicotyledons</taxon>
        <taxon>Gunneridae</taxon>
        <taxon>Pentapetalae</taxon>
        <taxon>asterids</taxon>
        <taxon>campanulids</taxon>
        <taxon>Asterales</taxon>
        <taxon>Asteraceae</taxon>
        <taxon>Carduoideae</taxon>
        <taxon>Cardueae</taxon>
        <taxon>Arctiinae</taxon>
        <taxon>Arctium</taxon>
    </lineage>
</organism>
<keyword evidence="2" id="KW-1185">Reference proteome</keyword>
<protein>
    <submittedName>
        <fullName evidence="1">Uncharacterized protein</fullName>
    </submittedName>
</protein>
<sequence>MVREGLFPPPFSSHSYGSEPHKGGGSRLNISAIGFLVHLSLSDLSFQIKEAPPSSSETVNSSSSFKAQFEAYNCLQEAAVAIAFGEQLPILEIVALGGQSDGKSSLLEVVRNGYT</sequence>
<gene>
    <name evidence="1" type="ORF">L6452_21867</name>
</gene>
<dbReference type="Proteomes" id="UP001055879">
    <property type="component" value="Linkage Group LG07"/>
</dbReference>